<reference evidence="1" key="1">
    <citation type="submission" date="2021-03" db="EMBL/GenBank/DDBJ databases">
        <title>Draft genome sequence of rust myrtle Austropuccinia psidii MF-1, a brazilian biotype.</title>
        <authorList>
            <person name="Quecine M.C."/>
            <person name="Pachon D.M.R."/>
            <person name="Bonatelli M.L."/>
            <person name="Correr F.H."/>
            <person name="Franceschini L.M."/>
            <person name="Leite T.F."/>
            <person name="Margarido G.R.A."/>
            <person name="Almeida C.A."/>
            <person name="Ferrarezi J.A."/>
            <person name="Labate C.A."/>
        </authorList>
    </citation>
    <scope>NUCLEOTIDE SEQUENCE</scope>
    <source>
        <strain evidence="1">MF-1</strain>
    </source>
</reference>
<sequence length="174" mass="19786">MPQPILQTPRISTELNQLSTSTPEIGSKFSYMNSGNELGIEVEILETENNLDPAVLPECVPEFILNIFMLTKTDSIFIAFNADQPSSSQKPNVKSYQKETTVDFCAPTEDVRQDEVIFSGKVEIISEEKYFLKIVKKLQNNSIIPDYVHQRVGEEIILLKMDLKCKYSCNYIPN</sequence>
<gene>
    <name evidence="1" type="ORF">O181_028478</name>
</gene>
<protein>
    <submittedName>
        <fullName evidence="1">Uncharacterized protein</fullName>
    </submittedName>
</protein>
<dbReference type="Proteomes" id="UP000765509">
    <property type="component" value="Unassembled WGS sequence"/>
</dbReference>
<evidence type="ECO:0000313" key="1">
    <source>
        <dbReference type="EMBL" id="MBW0488763.1"/>
    </source>
</evidence>
<name>A0A9Q3CRM0_9BASI</name>
<dbReference type="EMBL" id="AVOT02009757">
    <property type="protein sequence ID" value="MBW0488763.1"/>
    <property type="molecule type" value="Genomic_DNA"/>
</dbReference>
<keyword evidence="2" id="KW-1185">Reference proteome</keyword>
<dbReference type="AlphaFoldDB" id="A0A9Q3CRM0"/>
<proteinExistence type="predicted"/>
<comment type="caution">
    <text evidence="1">The sequence shown here is derived from an EMBL/GenBank/DDBJ whole genome shotgun (WGS) entry which is preliminary data.</text>
</comment>
<organism evidence="1 2">
    <name type="scientific">Austropuccinia psidii MF-1</name>
    <dbReference type="NCBI Taxonomy" id="1389203"/>
    <lineage>
        <taxon>Eukaryota</taxon>
        <taxon>Fungi</taxon>
        <taxon>Dikarya</taxon>
        <taxon>Basidiomycota</taxon>
        <taxon>Pucciniomycotina</taxon>
        <taxon>Pucciniomycetes</taxon>
        <taxon>Pucciniales</taxon>
        <taxon>Sphaerophragmiaceae</taxon>
        <taxon>Austropuccinia</taxon>
    </lineage>
</organism>
<accession>A0A9Q3CRM0</accession>
<dbReference type="OrthoDB" id="2518251at2759"/>
<evidence type="ECO:0000313" key="2">
    <source>
        <dbReference type="Proteomes" id="UP000765509"/>
    </source>
</evidence>